<dbReference type="GO" id="GO:0030313">
    <property type="term" value="C:cell envelope"/>
    <property type="evidence" value="ECO:0007669"/>
    <property type="project" value="UniProtKB-SubCell"/>
</dbReference>
<reference evidence="8" key="1">
    <citation type="journal article" date="2014" name="Int. J. Syst. Evol. Microbiol.">
        <title>Complete genome sequence of Corynebacterium casei LMG S-19264T (=DSM 44701T), isolated from a smear-ripened cheese.</title>
        <authorList>
            <consortium name="US DOE Joint Genome Institute (JGI-PGF)"/>
            <person name="Walter F."/>
            <person name="Albersmeier A."/>
            <person name="Kalinowski J."/>
            <person name="Ruckert C."/>
        </authorList>
    </citation>
    <scope>NUCLEOTIDE SEQUENCE</scope>
    <source>
        <strain evidence="8">VKM B-2789</strain>
    </source>
</reference>
<dbReference type="InterPro" id="IPR058624">
    <property type="entry name" value="MdtA-like_HH"/>
</dbReference>
<name>A0A9W6N9D0_9HYPH</name>
<dbReference type="Gene3D" id="2.40.420.20">
    <property type="match status" value="1"/>
</dbReference>
<evidence type="ECO:0000259" key="7">
    <source>
        <dbReference type="Pfam" id="PF25967"/>
    </source>
</evidence>
<dbReference type="Pfam" id="PF25944">
    <property type="entry name" value="Beta-barrel_RND"/>
    <property type="match status" value="1"/>
</dbReference>
<feature type="domain" description="Multidrug resistance protein MdtA-like barrel-sandwich hybrid" evidence="5">
    <location>
        <begin position="78"/>
        <end position="216"/>
    </location>
</feature>
<dbReference type="RefSeq" id="WP_213363083.1">
    <property type="nucleotide sequence ID" value="NZ_BSFM01000003.1"/>
</dbReference>
<dbReference type="Gene3D" id="2.40.50.100">
    <property type="match status" value="1"/>
</dbReference>
<evidence type="ECO:0000313" key="9">
    <source>
        <dbReference type="Proteomes" id="UP001143330"/>
    </source>
</evidence>
<dbReference type="InterPro" id="IPR006143">
    <property type="entry name" value="RND_pump_MFP"/>
</dbReference>
<dbReference type="InterPro" id="IPR058626">
    <property type="entry name" value="MdtA-like_b-barrel"/>
</dbReference>
<feature type="chain" id="PRO_5040728037" evidence="3">
    <location>
        <begin position="23"/>
        <end position="405"/>
    </location>
</feature>
<organism evidence="8 9">
    <name type="scientific">Ancylobacter defluvii</name>
    <dbReference type="NCBI Taxonomy" id="1282440"/>
    <lineage>
        <taxon>Bacteria</taxon>
        <taxon>Pseudomonadati</taxon>
        <taxon>Pseudomonadota</taxon>
        <taxon>Alphaproteobacteria</taxon>
        <taxon>Hyphomicrobiales</taxon>
        <taxon>Xanthobacteraceae</taxon>
        <taxon>Ancylobacter</taxon>
    </lineage>
</organism>
<comment type="subcellular location">
    <subcellularLocation>
        <location evidence="1">Cell envelope</location>
    </subcellularLocation>
</comment>
<feature type="domain" description="Multidrug resistance protein MdtA-like alpha-helical hairpin" evidence="4">
    <location>
        <begin position="118"/>
        <end position="187"/>
    </location>
</feature>
<dbReference type="NCBIfam" id="TIGR01730">
    <property type="entry name" value="RND_mfp"/>
    <property type="match status" value="1"/>
</dbReference>
<comment type="similarity">
    <text evidence="2">Belongs to the membrane fusion protein (MFP) (TC 8.A.1) family.</text>
</comment>
<evidence type="ECO:0000313" key="8">
    <source>
        <dbReference type="EMBL" id="GLK82435.1"/>
    </source>
</evidence>
<evidence type="ECO:0000256" key="2">
    <source>
        <dbReference type="ARBA" id="ARBA00009477"/>
    </source>
</evidence>
<sequence length="405" mass="42938">MRTPVTLAVTFATGLSVAAALAAFHLVFEIPAGLPSEARAQTAQPSQPPPPTVTVARPVRREIVEWREFAGRFEPSAAVEIRGRVAGHLAAIDVEDGALVEAGQLLFTIDPRPYRAALDEARAQLASAAAQVELAGLELGRAEQLVSTSAVSQATLDQRRQQKKAADAAKALAEAAASRAEIDLGFTEVRAPFAGRISNRRLDIGALVSDGAILTTLVALDPLYFVFDISEQDLLAYRQAAESGTLPLLYGRRIAVEARGQADRDWPHKGTIDFVDNRLEAGAGTLRARAVITNAGDRLIPGQFGRVRLPFSGAYPAMLVPETALMTDQADRAVFTVAADGTVSSARVELGPRQADGLRIVRGGLDPDDRVVVSGLMRVRPGQKVTAQAADTEPRAAALAPIPVN</sequence>
<dbReference type="Proteomes" id="UP001143330">
    <property type="component" value="Unassembled WGS sequence"/>
</dbReference>
<dbReference type="GO" id="GO:0046677">
    <property type="term" value="P:response to antibiotic"/>
    <property type="evidence" value="ECO:0007669"/>
    <property type="project" value="TreeGrafter"/>
</dbReference>
<evidence type="ECO:0000259" key="5">
    <source>
        <dbReference type="Pfam" id="PF25917"/>
    </source>
</evidence>
<dbReference type="Gene3D" id="1.10.287.470">
    <property type="entry name" value="Helix hairpin bin"/>
    <property type="match status" value="1"/>
</dbReference>
<dbReference type="InterPro" id="IPR058627">
    <property type="entry name" value="MdtA-like_C"/>
</dbReference>
<dbReference type="PANTHER" id="PTHR30158">
    <property type="entry name" value="ACRA/E-RELATED COMPONENT OF DRUG EFFLUX TRANSPORTER"/>
    <property type="match status" value="1"/>
</dbReference>
<dbReference type="AlphaFoldDB" id="A0A9W6N9D0"/>
<evidence type="ECO:0000256" key="3">
    <source>
        <dbReference type="SAM" id="SignalP"/>
    </source>
</evidence>
<evidence type="ECO:0000259" key="4">
    <source>
        <dbReference type="Pfam" id="PF25876"/>
    </source>
</evidence>
<gene>
    <name evidence="8" type="ORF">GCM10017653_05040</name>
</gene>
<feature type="domain" description="Multidrug resistance protein MdtA-like beta-barrel" evidence="6">
    <location>
        <begin position="222"/>
        <end position="309"/>
    </location>
</feature>
<evidence type="ECO:0000256" key="1">
    <source>
        <dbReference type="ARBA" id="ARBA00004196"/>
    </source>
</evidence>
<dbReference type="SUPFAM" id="SSF111369">
    <property type="entry name" value="HlyD-like secretion proteins"/>
    <property type="match status" value="1"/>
</dbReference>
<reference evidence="8" key="2">
    <citation type="submission" date="2023-01" db="EMBL/GenBank/DDBJ databases">
        <authorList>
            <person name="Sun Q."/>
            <person name="Evtushenko L."/>
        </authorList>
    </citation>
    <scope>NUCLEOTIDE SEQUENCE</scope>
    <source>
        <strain evidence="8">VKM B-2789</strain>
    </source>
</reference>
<feature type="domain" description="Multidrug resistance protein MdtA-like C-terminal permuted SH3" evidence="7">
    <location>
        <begin position="317"/>
        <end position="377"/>
    </location>
</feature>
<dbReference type="GO" id="GO:0022857">
    <property type="term" value="F:transmembrane transporter activity"/>
    <property type="evidence" value="ECO:0007669"/>
    <property type="project" value="InterPro"/>
</dbReference>
<dbReference type="PANTHER" id="PTHR30158:SF24">
    <property type="entry name" value="HLYD FAMILY SECRETION PROTEIN"/>
    <property type="match status" value="1"/>
</dbReference>
<dbReference type="InterPro" id="IPR058625">
    <property type="entry name" value="MdtA-like_BSH"/>
</dbReference>
<dbReference type="Pfam" id="PF25967">
    <property type="entry name" value="RND-MFP_C"/>
    <property type="match status" value="1"/>
</dbReference>
<comment type="caution">
    <text evidence="8">The sequence shown here is derived from an EMBL/GenBank/DDBJ whole genome shotgun (WGS) entry which is preliminary data.</text>
</comment>
<dbReference type="GO" id="GO:0005886">
    <property type="term" value="C:plasma membrane"/>
    <property type="evidence" value="ECO:0007669"/>
    <property type="project" value="TreeGrafter"/>
</dbReference>
<protein>
    <submittedName>
        <fullName evidence="8">MexE family multidrug efflux RND transporter periplasmic adaptor subunit</fullName>
    </submittedName>
</protein>
<dbReference type="Pfam" id="PF25876">
    <property type="entry name" value="HH_MFP_RND"/>
    <property type="match status" value="1"/>
</dbReference>
<keyword evidence="3" id="KW-0732">Signal</keyword>
<feature type="signal peptide" evidence="3">
    <location>
        <begin position="1"/>
        <end position="22"/>
    </location>
</feature>
<accession>A0A9W6N9D0</accession>
<dbReference type="Gene3D" id="2.40.30.170">
    <property type="match status" value="1"/>
</dbReference>
<dbReference type="Pfam" id="PF25917">
    <property type="entry name" value="BSH_RND"/>
    <property type="match status" value="1"/>
</dbReference>
<proteinExistence type="inferred from homology"/>
<evidence type="ECO:0000259" key="6">
    <source>
        <dbReference type="Pfam" id="PF25944"/>
    </source>
</evidence>
<keyword evidence="9" id="KW-1185">Reference proteome</keyword>
<dbReference type="EMBL" id="BSFM01000003">
    <property type="protein sequence ID" value="GLK82435.1"/>
    <property type="molecule type" value="Genomic_DNA"/>
</dbReference>